<evidence type="ECO:0000313" key="2">
    <source>
        <dbReference type="Proteomes" id="UP000887159"/>
    </source>
</evidence>
<name>A0A8X7BIH7_TRICX</name>
<evidence type="ECO:0000313" key="1">
    <source>
        <dbReference type="EMBL" id="GFY33016.1"/>
    </source>
</evidence>
<gene>
    <name evidence="1" type="ORF">TNCV_2229671</name>
</gene>
<organism evidence="1 2">
    <name type="scientific">Trichonephila clavipes</name>
    <name type="common">Golden silk orbweaver</name>
    <name type="synonym">Nephila clavipes</name>
    <dbReference type="NCBI Taxonomy" id="2585209"/>
    <lineage>
        <taxon>Eukaryota</taxon>
        <taxon>Metazoa</taxon>
        <taxon>Ecdysozoa</taxon>
        <taxon>Arthropoda</taxon>
        <taxon>Chelicerata</taxon>
        <taxon>Arachnida</taxon>
        <taxon>Araneae</taxon>
        <taxon>Araneomorphae</taxon>
        <taxon>Entelegynae</taxon>
        <taxon>Araneoidea</taxon>
        <taxon>Nephilidae</taxon>
        <taxon>Trichonephila</taxon>
    </lineage>
</organism>
<proteinExistence type="predicted"/>
<reference evidence="1" key="1">
    <citation type="submission" date="2020-08" db="EMBL/GenBank/DDBJ databases">
        <title>Multicomponent nature underlies the extraordinary mechanical properties of spider dragline silk.</title>
        <authorList>
            <person name="Kono N."/>
            <person name="Nakamura H."/>
            <person name="Mori M."/>
            <person name="Yoshida Y."/>
            <person name="Ohtoshi R."/>
            <person name="Malay A.D."/>
            <person name="Moran D.A.P."/>
            <person name="Tomita M."/>
            <person name="Numata K."/>
            <person name="Arakawa K."/>
        </authorList>
    </citation>
    <scope>NUCLEOTIDE SEQUENCE</scope>
</reference>
<keyword evidence="2" id="KW-1185">Reference proteome</keyword>
<sequence>MLREKDGQKGPHGVLIWGPLRTSYASVKDFRTSIAGVPPSYKIDSCLPMPHGRHRASFEGISKFDRERIVAYRDCELSFERNRSTC</sequence>
<dbReference type="AlphaFoldDB" id="A0A8X7BIH7"/>
<protein>
    <submittedName>
        <fullName evidence="1">Uncharacterized protein</fullName>
    </submittedName>
</protein>
<dbReference type="Proteomes" id="UP000887159">
    <property type="component" value="Unassembled WGS sequence"/>
</dbReference>
<accession>A0A8X7BIH7</accession>
<comment type="caution">
    <text evidence="1">The sequence shown here is derived from an EMBL/GenBank/DDBJ whole genome shotgun (WGS) entry which is preliminary data.</text>
</comment>
<dbReference type="EMBL" id="BMAU01021407">
    <property type="protein sequence ID" value="GFY33016.1"/>
    <property type="molecule type" value="Genomic_DNA"/>
</dbReference>